<dbReference type="CDD" id="cd10568">
    <property type="entry name" value="SWIB_like"/>
    <property type="match status" value="1"/>
</dbReference>
<accession>A0A7S2E6W1</accession>
<feature type="compositionally biased region" description="Polar residues" evidence="1">
    <location>
        <begin position="627"/>
        <end position="641"/>
    </location>
</feature>
<reference evidence="3" key="1">
    <citation type="submission" date="2021-01" db="EMBL/GenBank/DDBJ databases">
        <authorList>
            <person name="Corre E."/>
            <person name="Pelletier E."/>
            <person name="Niang G."/>
            <person name="Scheremetjew M."/>
            <person name="Finn R."/>
            <person name="Kale V."/>
            <person name="Holt S."/>
            <person name="Cochrane G."/>
            <person name="Meng A."/>
            <person name="Brown T."/>
            <person name="Cohen L."/>
        </authorList>
    </citation>
    <scope>NUCLEOTIDE SEQUENCE</scope>
    <source>
        <strain evidence="3">Pop2</strain>
    </source>
</reference>
<gene>
    <name evidence="3" type="ORF">DBRI1063_LOCUS4887</name>
</gene>
<dbReference type="InterPro" id="IPR003121">
    <property type="entry name" value="SWIB_MDM2_domain"/>
</dbReference>
<feature type="region of interest" description="Disordered" evidence="1">
    <location>
        <begin position="295"/>
        <end position="338"/>
    </location>
</feature>
<dbReference type="AlphaFoldDB" id="A0A7S2E6W1"/>
<evidence type="ECO:0000259" key="2">
    <source>
        <dbReference type="PROSITE" id="PS51925"/>
    </source>
</evidence>
<evidence type="ECO:0000256" key="1">
    <source>
        <dbReference type="SAM" id="MobiDB-lite"/>
    </source>
</evidence>
<feature type="region of interest" description="Disordered" evidence="1">
    <location>
        <begin position="624"/>
        <end position="688"/>
    </location>
</feature>
<feature type="compositionally biased region" description="Low complexity" evidence="1">
    <location>
        <begin position="24"/>
        <end position="37"/>
    </location>
</feature>
<name>A0A7S2E6W1_9STRA</name>
<organism evidence="3">
    <name type="scientific">Ditylum brightwellii</name>
    <dbReference type="NCBI Taxonomy" id="49249"/>
    <lineage>
        <taxon>Eukaryota</taxon>
        <taxon>Sar</taxon>
        <taxon>Stramenopiles</taxon>
        <taxon>Ochrophyta</taxon>
        <taxon>Bacillariophyta</taxon>
        <taxon>Mediophyceae</taxon>
        <taxon>Lithodesmiophycidae</taxon>
        <taxon>Lithodesmiales</taxon>
        <taxon>Lithodesmiaceae</taxon>
        <taxon>Ditylum</taxon>
    </lineage>
</organism>
<feature type="region of interest" description="Disordered" evidence="1">
    <location>
        <begin position="24"/>
        <end position="69"/>
    </location>
</feature>
<feature type="compositionally biased region" description="Low complexity" evidence="1">
    <location>
        <begin position="326"/>
        <end position="338"/>
    </location>
</feature>
<dbReference type="Gene3D" id="1.10.245.10">
    <property type="entry name" value="SWIB/MDM2 domain"/>
    <property type="match status" value="1"/>
</dbReference>
<dbReference type="SUPFAM" id="SSF47592">
    <property type="entry name" value="SWIB/MDM2 domain"/>
    <property type="match status" value="1"/>
</dbReference>
<dbReference type="PROSITE" id="PS51925">
    <property type="entry name" value="SWIB_MDM2"/>
    <property type="match status" value="1"/>
</dbReference>
<feature type="compositionally biased region" description="Basic residues" evidence="1">
    <location>
        <begin position="244"/>
        <end position="264"/>
    </location>
</feature>
<dbReference type="EMBL" id="HBGN01007691">
    <property type="protein sequence ID" value="CAD9318507.1"/>
    <property type="molecule type" value="Transcribed_RNA"/>
</dbReference>
<feature type="region of interest" description="Disordered" evidence="1">
    <location>
        <begin position="243"/>
        <end position="274"/>
    </location>
</feature>
<feature type="region of interest" description="Disordered" evidence="1">
    <location>
        <begin position="161"/>
        <end position="193"/>
    </location>
</feature>
<dbReference type="Pfam" id="PF02201">
    <property type="entry name" value="SWIB"/>
    <property type="match status" value="1"/>
</dbReference>
<feature type="compositionally biased region" description="Basic and acidic residues" evidence="1">
    <location>
        <begin position="182"/>
        <end position="193"/>
    </location>
</feature>
<protein>
    <recommendedName>
        <fullName evidence="2">DM2 domain-containing protein</fullName>
    </recommendedName>
</protein>
<feature type="compositionally biased region" description="Polar residues" evidence="1">
    <location>
        <begin position="169"/>
        <end position="181"/>
    </location>
</feature>
<feature type="domain" description="DM2" evidence="2">
    <location>
        <begin position="440"/>
        <end position="522"/>
    </location>
</feature>
<sequence>MCRKIFQRQIINMCPLQVMINPYQKPVSPPSQQQQQEEAPHQKNETIKPQNTHQPPPQKNNPIPNNDKTHKILNRHETYISTLDKLEHEMLHCATSKRRRITNLLEDVPNYRLSHLRLFVTHTLEKKEGEEGRKWTLCLEGKPLVKALDYESAVAFDLQQDGGGGGNGITSSKNQQEGSTRSTDKTSYRGLSEREGEPLLKPILFTHHFDRVVVEFQTVTTTHSKKKQHQGEMMMMMMMEDRKTKNRSSKRQKEKYPGVHHHHHHYDEPSISLSDVVPTSSPITSVTWNRISSSTNSSITTTPPKLGIASSLRSTLPSTSPPPTTLPTTPTSTKPTTTTPDAHAFYITYKDTPTSSSSYVVAKLYLYKRLQYDKGTKASLEIEQKNPFSSSITSSSSSLISSSALFSPSVAKEVEEERFKLSPEFCGLFFPNLHLSPLYNRQNTPAMMSNIPEEENEIVIPPPTLTLTEISQALHMYITKHSLQDRNDTSIVNCDSTFRDIFNCDRMLYSAMISLLKKRNMIVKVISVLIEEEEDGEDEDVEFNGGNEMQRRRLIHDLRREQEKKLKDVGEEKGESEEPIVLTYIMTVDGATTLYRGGSSTAGVTMSSCANEVGDVNTVGDMAKEGVSQSGDVVTTTASTTKRSREENEEESALVADSINSKRIKTTTMNSSSSTPPPPTTTETETALPPSLVSYDIDIHIPTVYHNRTREILRRIKRREFEYTSSRTKALKTLLSTITGSSSKCEEEEAKNRIEEVVTGNGLTTEYHGMTLLSLAKAAPASSEARMNCHVDVRTSLLLERIEEHVGRLGILKKIVRDCCRFGGSSSSECVG</sequence>
<dbReference type="InterPro" id="IPR036885">
    <property type="entry name" value="SWIB_MDM2_dom_sf"/>
</dbReference>
<evidence type="ECO:0000313" key="3">
    <source>
        <dbReference type="EMBL" id="CAD9318507.1"/>
    </source>
</evidence>
<proteinExistence type="predicted"/>